<feature type="region of interest" description="Disordered" evidence="1">
    <location>
        <begin position="198"/>
        <end position="290"/>
    </location>
</feature>
<reference evidence="2" key="1">
    <citation type="submission" date="2021-01" db="EMBL/GenBank/DDBJ databases">
        <authorList>
            <person name="Corre E."/>
            <person name="Pelletier E."/>
            <person name="Niang G."/>
            <person name="Scheremetjew M."/>
            <person name="Finn R."/>
            <person name="Kale V."/>
            <person name="Holt S."/>
            <person name="Cochrane G."/>
            <person name="Meng A."/>
            <person name="Brown T."/>
            <person name="Cohen L."/>
        </authorList>
    </citation>
    <scope>NUCLEOTIDE SEQUENCE</scope>
    <source>
        <strain evidence="2">NIES-2562</strain>
    </source>
</reference>
<gene>
    <name evidence="2" type="ORF">PBIL07802_LOCUS6159</name>
    <name evidence="3" type="ORF">PBIL07802_LOCUS6165</name>
</gene>
<protein>
    <submittedName>
        <fullName evidence="2">Uncharacterized protein</fullName>
    </submittedName>
</protein>
<proteinExistence type="predicted"/>
<accession>A0A7S3D1V5</accession>
<dbReference type="EMBL" id="HBIB01009734">
    <property type="protein sequence ID" value="CAE0243992.1"/>
    <property type="molecule type" value="Transcribed_RNA"/>
</dbReference>
<evidence type="ECO:0000313" key="2">
    <source>
        <dbReference type="EMBL" id="CAE0243986.1"/>
    </source>
</evidence>
<dbReference type="EMBL" id="HBIB01009728">
    <property type="protein sequence ID" value="CAE0243986.1"/>
    <property type="molecule type" value="Transcribed_RNA"/>
</dbReference>
<feature type="compositionally biased region" description="Basic and acidic residues" evidence="1">
    <location>
        <begin position="207"/>
        <end position="219"/>
    </location>
</feature>
<feature type="compositionally biased region" description="Basic and acidic residues" evidence="1">
    <location>
        <begin position="256"/>
        <end position="290"/>
    </location>
</feature>
<organism evidence="2">
    <name type="scientific">Palpitomonas bilix</name>
    <dbReference type="NCBI Taxonomy" id="652834"/>
    <lineage>
        <taxon>Eukaryota</taxon>
        <taxon>Eukaryota incertae sedis</taxon>
    </lineage>
</organism>
<evidence type="ECO:0000256" key="1">
    <source>
        <dbReference type="SAM" id="MobiDB-lite"/>
    </source>
</evidence>
<evidence type="ECO:0000313" key="3">
    <source>
        <dbReference type="EMBL" id="CAE0243992.1"/>
    </source>
</evidence>
<name>A0A7S3D1V5_9EUKA</name>
<sequence>MVSAESLLASENRASVIWRETVLFTFRTLPEQVLREEDEGEMAKALFFYRLPSVESMKENLRRGIVFGGTYEVLLEAHKQWVDDVLLQPEWRTVPSHIRYFVRGSLSSHAFFSKDYVRSFFLSLPLRVIGTFCTNEESPRTFAMVNEWVEEKLFDVVFWLAEIIHTHMVSFCQRNRASNAYLEDAKQHIRILRVDKNEDEEDTEFPTETKERDDTEKGKENKRKKDGTPETEEEAVAREDGVDSSDSPCSETGADSGHEESGHEESGREDSDHEESGREDRESDDRAQPDELRHLQEQYEKFHMSKHEIDQMACLRHTVCFFLRVFARVCKASRDIDYFASLDHPFASLRWLLRIVKLWQTNVLTSLMLRMYAPMLLVALSEAWNQVCIFHLSQQNGSTSLSIYRSFFAEFVDVWADTSCEDIEERLRQHLVRSSNTKAPRTSGERTEGEWHFPAMEDASKRERFLLFFYFHYMTALASSTPKQKREIRTSICECLEKGTQAPFVDLSERLIRERRLSEEEVFLHTAHRGSLLYFAEHVRFLIRSANRMA</sequence>
<dbReference type="AlphaFoldDB" id="A0A7S3D1V5"/>